<comment type="caution">
    <text evidence="1">The sequence shown here is derived from an EMBL/GenBank/DDBJ whole genome shotgun (WGS) entry which is preliminary data.</text>
</comment>
<protein>
    <submittedName>
        <fullName evidence="1">Uncharacterized protein</fullName>
    </submittedName>
</protein>
<organism evidence="1 2">
    <name type="scientific">Paramecium sonneborni</name>
    <dbReference type="NCBI Taxonomy" id="65129"/>
    <lineage>
        <taxon>Eukaryota</taxon>
        <taxon>Sar</taxon>
        <taxon>Alveolata</taxon>
        <taxon>Ciliophora</taxon>
        <taxon>Intramacronucleata</taxon>
        <taxon>Oligohymenophorea</taxon>
        <taxon>Peniculida</taxon>
        <taxon>Parameciidae</taxon>
        <taxon>Paramecium</taxon>
    </lineage>
</organism>
<dbReference type="Proteomes" id="UP000692954">
    <property type="component" value="Unassembled WGS sequence"/>
</dbReference>
<dbReference type="EMBL" id="CAJJDN010000114">
    <property type="protein sequence ID" value="CAD8117479.1"/>
    <property type="molecule type" value="Genomic_DNA"/>
</dbReference>
<reference evidence="1" key="1">
    <citation type="submission" date="2021-01" db="EMBL/GenBank/DDBJ databases">
        <authorList>
            <consortium name="Genoscope - CEA"/>
            <person name="William W."/>
        </authorList>
    </citation>
    <scope>NUCLEOTIDE SEQUENCE</scope>
</reference>
<proteinExistence type="predicted"/>
<evidence type="ECO:0000313" key="1">
    <source>
        <dbReference type="EMBL" id="CAD8117479.1"/>
    </source>
</evidence>
<name>A0A8S1QPB9_9CILI</name>
<sequence length="69" mass="8403">MIYFIHNNSLMLLQLCKFQNNRFILLQDFNIQSQNDKSISHLSFSELDHKNNLTLHFLNMLKYMFLQHD</sequence>
<accession>A0A8S1QPB9</accession>
<dbReference type="AlphaFoldDB" id="A0A8S1QPB9"/>
<gene>
    <name evidence="1" type="ORF">PSON_ATCC_30995.1.T1140023</name>
</gene>
<keyword evidence="2" id="KW-1185">Reference proteome</keyword>
<evidence type="ECO:0000313" key="2">
    <source>
        <dbReference type="Proteomes" id="UP000692954"/>
    </source>
</evidence>